<dbReference type="Proteomes" id="UP001500212">
    <property type="component" value="Unassembled WGS sequence"/>
</dbReference>
<dbReference type="InterPro" id="IPR018114">
    <property type="entry name" value="TRYPSIN_HIS"/>
</dbReference>
<evidence type="ECO:0000313" key="4">
    <source>
        <dbReference type="EMBL" id="GAA4606152.1"/>
    </source>
</evidence>
<evidence type="ECO:0008006" key="6">
    <source>
        <dbReference type="Google" id="ProtNLM"/>
    </source>
</evidence>
<dbReference type="InterPro" id="IPR009003">
    <property type="entry name" value="Peptidase_S1_PA"/>
</dbReference>
<dbReference type="PROSITE" id="PS00134">
    <property type="entry name" value="TRYPSIN_HIS"/>
    <property type="match status" value="1"/>
</dbReference>
<dbReference type="PANTHER" id="PTHR15462">
    <property type="entry name" value="SERINE PROTEASE"/>
    <property type="match status" value="1"/>
</dbReference>
<feature type="region of interest" description="Disordered" evidence="2">
    <location>
        <begin position="53"/>
        <end position="75"/>
    </location>
</feature>
<evidence type="ECO:0000313" key="5">
    <source>
        <dbReference type="Proteomes" id="UP001500212"/>
    </source>
</evidence>
<dbReference type="SUPFAM" id="SSF50494">
    <property type="entry name" value="Trypsin-like serine proteases"/>
    <property type="match status" value="1"/>
</dbReference>
<gene>
    <name evidence="4" type="ORF">GCM10023195_21850</name>
</gene>
<evidence type="ECO:0000256" key="3">
    <source>
        <dbReference type="SAM" id="SignalP"/>
    </source>
</evidence>
<proteinExistence type="predicted"/>
<feature type="chain" id="PRO_5047358464" description="Peptidase S1 domain-containing protein" evidence="3">
    <location>
        <begin position="21"/>
        <end position="294"/>
    </location>
</feature>
<protein>
    <recommendedName>
        <fullName evidence="6">Peptidase S1 domain-containing protein</fullName>
    </recommendedName>
</protein>
<dbReference type="Gene3D" id="2.40.10.10">
    <property type="entry name" value="Trypsin-like serine proteases"/>
    <property type="match status" value="2"/>
</dbReference>
<reference evidence="5" key="1">
    <citation type="journal article" date="2019" name="Int. J. Syst. Evol. Microbiol.">
        <title>The Global Catalogue of Microorganisms (GCM) 10K type strain sequencing project: providing services to taxonomists for standard genome sequencing and annotation.</title>
        <authorList>
            <consortium name="The Broad Institute Genomics Platform"/>
            <consortium name="The Broad Institute Genome Sequencing Center for Infectious Disease"/>
            <person name="Wu L."/>
            <person name="Ma J."/>
        </authorList>
    </citation>
    <scope>NUCLEOTIDE SEQUENCE [LARGE SCALE GENOMIC DNA]</scope>
    <source>
        <strain evidence="5">JCM 17938</strain>
    </source>
</reference>
<dbReference type="InterPro" id="IPR043504">
    <property type="entry name" value="Peptidase_S1_PA_chymotrypsin"/>
</dbReference>
<keyword evidence="1 3" id="KW-0732">Signal</keyword>
<dbReference type="PANTHER" id="PTHR15462:SF8">
    <property type="entry name" value="SERINE PROTEASE"/>
    <property type="match status" value="1"/>
</dbReference>
<organism evidence="4 5">
    <name type="scientific">Actinoallomurus liliacearum</name>
    <dbReference type="NCBI Taxonomy" id="1080073"/>
    <lineage>
        <taxon>Bacteria</taxon>
        <taxon>Bacillati</taxon>
        <taxon>Actinomycetota</taxon>
        <taxon>Actinomycetes</taxon>
        <taxon>Streptosporangiales</taxon>
        <taxon>Thermomonosporaceae</taxon>
        <taxon>Actinoallomurus</taxon>
    </lineage>
</organism>
<sequence>MLRGLLLTAALSSMTVPVAAANVAGIRAVGHVAPDAARDAAYWTVSRMAAATPPEVRSGHHAPGPPAGIPRARPGGGSRVVGALFYRNGRGDHYCTASVVHTPKKDLILTAAHCLYDPGDRAYATHIAFVPAYRTARPHPYGVWPVRRTWLDSRWTSHGDRDLDFGFAALGRVGGRHIVDVVGSNRLLVGQGFTNRVTVIGYPVKAHNPADRPIWCANRTFKLSRHQVGFDCKGFYGGTSGSPWIVRYDNRTQSGMVIGTLGGHQRGGSTHWRSYSALFDGDISKLIAKADEEA</sequence>
<accession>A0ABP8TIJ1</accession>
<keyword evidence="5" id="KW-1185">Reference proteome</keyword>
<name>A0ABP8TIJ1_9ACTN</name>
<dbReference type="EMBL" id="BAABHJ010000005">
    <property type="protein sequence ID" value="GAA4606152.1"/>
    <property type="molecule type" value="Genomic_DNA"/>
</dbReference>
<dbReference type="InterPro" id="IPR050966">
    <property type="entry name" value="Glutamyl_endopeptidase"/>
</dbReference>
<comment type="caution">
    <text evidence="4">The sequence shown here is derived from an EMBL/GenBank/DDBJ whole genome shotgun (WGS) entry which is preliminary data.</text>
</comment>
<feature type="signal peptide" evidence="3">
    <location>
        <begin position="1"/>
        <end position="20"/>
    </location>
</feature>
<evidence type="ECO:0000256" key="1">
    <source>
        <dbReference type="ARBA" id="ARBA00022729"/>
    </source>
</evidence>
<evidence type="ECO:0000256" key="2">
    <source>
        <dbReference type="SAM" id="MobiDB-lite"/>
    </source>
</evidence>